<evidence type="ECO:0000256" key="3">
    <source>
        <dbReference type="ARBA" id="ARBA00023098"/>
    </source>
</evidence>
<sequence>MWGRRLERIPKVRLAGQQEAVYCFDSRKQRQKQKRPCINAVQRQPARQGVGAFRYKEQQKPTQVFYRARPLGAPLIRRDLPVAPVDAVKITQGQVLLQNVAPIRFSTTTAPAPCNRGALQEPSGRLPFASRSNWADNCHRTEYAASPLADSLPASDLHDEVTIVTAALATSAAPTYFHPTAHAGRAYIDGGIGFNNPAEIALKQLSTLYGPSAYAYTLVSLGTGRRNENPYRPGAPRARSGIAGMIDMLRAFAHISTDAEGVHARLEERFAQTGAYFRFNPIGLEDVELDDWTAVDDAIKASLDYLALPETQKRISELAERLLRARGLIPE</sequence>
<dbReference type="GO" id="GO:0046486">
    <property type="term" value="P:glycerolipid metabolic process"/>
    <property type="evidence" value="ECO:0007669"/>
    <property type="project" value="UniProtKB-ARBA"/>
</dbReference>
<dbReference type="EMBL" id="LNZH02000028">
    <property type="protein sequence ID" value="OCB92140.1"/>
    <property type="molecule type" value="Genomic_DNA"/>
</dbReference>
<reference evidence="5" key="1">
    <citation type="submission" date="2016-06" db="EMBL/GenBank/DDBJ databases">
        <title>Draft Genome sequence of the fungus Inonotus baumii.</title>
        <authorList>
            <person name="Zhu H."/>
            <person name="Lin W."/>
        </authorList>
    </citation>
    <scope>NUCLEOTIDE SEQUENCE</scope>
    <source>
        <strain evidence="5">821</strain>
    </source>
</reference>
<dbReference type="Pfam" id="PF01734">
    <property type="entry name" value="Patatin"/>
    <property type="match status" value="1"/>
</dbReference>
<keyword evidence="6" id="KW-1185">Reference proteome</keyword>
<keyword evidence="2" id="KW-0442">Lipid degradation</keyword>
<dbReference type="SUPFAM" id="SSF52151">
    <property type="entry name" value="FabD/lysophospholipase-like"/>
    <property type="match status" value="1"/>
</dbReference>
<organism evidence="5 6">
    <name type="scientific">Sanghuangporus baumii</name>
    <name type="common">Phellinus baumii</name>
    <dbReference type="NCBI Taxonomy" id="108892"/>
    <lineage>
        <taxon>Eukaryota</taxon>
        <taxon>Fungi</taxon>
        <taxon>Dikarya</taxon>
        <taxon>Basidiomycota</taxon>
        <taxon>Agaricomycotina</taxon>
        <taxon>Agaricomycetes</taxon>
        <taxon>Hymenochaetales</taxon>
        <taxon>Hymenochaetaceae</taxon>
        <taxon>Sanghuangporus</taxon>
    </lineage>
</organism>
<keyword evidence="1" id="KW-0378">Hydrolase</keyword>
<dbReference type="PANTHER" id="PTHR24185">
    <property type="entry name" value="CALCIUM-INDEPENDENT PHOSPHOLIPASE A2-GAMMA"/>
    <property type="match status" value="1"/>
</dbReference>
<dbReference type="Gene3D" id="3.40.1090.10">
    <property type="entry name" value="Cytosolic phospholipase A2 catalytic domain"/>
    <property type="match status" value="1"/>
</dbReference>
<evidence type="ECO:0000313" key="5">
    <source>
        <dbReference type="EMBL" id="OCB92140.1"/>
    </source>
</evidence>
<dbReference type="AlphaFoldDB" id="A0A9Q5I5M9"/>
<keyword evidence="3" id="KW-0443">Lipid metabolism</keyword>
<dbReference type="PANTHER" id="PTHR24185:SF1">
    <property type="entry name" value="CALCIUM-INDEPENDENT PHOSPHOLIPASE A2-GAMMA"/>
    <property type="match status" value="1"/>
</dbReference>
<accession>A0A9Q5I5M9</accession>
<dbReference type="Proteomes" id="UP000757232">
    <property type="component" value="Unassembled WGS sequence"/>
</dbReference>
<dbReference type="GO" id="GO:0016042">
    <property type="term" value="P:lipid catabolic process"/>
    <property type="evidence" value="ECO:0007669"/>
    <property type="project" value="UniProtKB-KW"/>
</dbReference>
<dbReference type="GO" id="GO:0019369">
    <property type="term" value="P:arachidonate metabolic process"/>
    <property type="evidence" value="ECO:0007669"/>
    <property type="project" value="TreeGrafter"/>
</dbReference>
<dbReference type="OrthoDB" id="630895at2759"/>
<protein>
    <submittedName>
        <fullName evidence="5">FabD/lysophospholipase-like protein</fullName>
    </submittedName>
</protein>
<dbReference type="InterPro" id="IPR016035">
    <property type="entry name" value="Acyl_Trfase/lysoPLipase"/>
</dbReference>
<evidence type="ECO:0000259" key="4">
    <source>
        <dbReference type="Pfam" id="PF01734"/>
    </source>
</evidence>
<name>A0A9Q5I5M9_SANBA</name>
<dbReference type="GO" id="GO:0016020">
    <property type="term" value="C:membrane"/>
    <property type="evidence" value="ECO:0007669"/>
    <property type="project" value="TreeGrafter"/>
</dbReference>
<dbReference type="InterPro" id="IPR002641">
    <property type="entry name" value="PNPLA_dom"/>
</dbReference>
<feature type="domain" description="PNPLA" evidence="4">
    <location>
        <begin position="140"/>
        <end position="202"/>
    </location>
</feature>
<evidence type="ECO:0000256" key="1">
    <source>
        <dbReference type="ARBA" id="ARBA00022801"/>
    </source>
</evidence>
<evidence type="ECO:0000256" key="2">
    <source>
        <dbReference type="ARBA" id="ARBA00022963"/>
    </source>
</evidence>
<evidence type="ECO:0000313" key="6">
    <source>
        <dbReference type="Proteomes" id="UP000757232"/>
    </source>
</evidence>
<dbReference type="GO" id="GO:0047499">
    <property type="term" value="F:calcium-independent phospholipase A2 activity"/>
    <property type="evidence" value="ECO:0007669"/>
    <property type="project" value="TreeGrafter"/>
</dbReference>
<gene>
    <name evidence="5" type="ORF">A7U60_g515</name>
</gene>
<proteinExistence type="predicted"/>
<comment type="caution">
    <text evidence="5">The sequence shown here is derived from an EMBL/GenBank/DDBJ whole genome shotgun (WGS) entry which is preliminary data.</text>
</comment>